<keyword evidence="2" id="KW-0812">Transmembrane</keyword>
<evidence type="ECO:0000259" key="3">
    <source>
        <dbReference type="Pfam" id="PF05170"/>
    </source>
</evidence>
<evidence type="ECO:0000313" key="7">
    <source>
        <dbReference type="Proteomes" id="UP001245370"/>
    </source>
</evidence>
<dbReference type="PANTHER" id="PTHR30441">
    <property type="entry name" value="DUF748 DOMAIN-CONTAINING PROTEIN"/>
    <property type="match status" value="1"/>
</dbReference>
<dbReference type="RefSeq" id="WP_281808382.1">
    <property type="nucleotide sequence ID" value="NZ_BSDO01000004.1"/>
</dbReference>
<evidence type="ECO:0000313" key="6">
    <source>
        <dbReference type="Proteomes" id="UP001144397"/>
    </source>
</evidence>
<keyword evidence="2" id="KW-0472">Membrane</keyword>
<dbReference type="PANTHER" id="PTHR30441:SF4">
    <property type="entry name" value="PROTEIN ASMA"/>
    <property type="match status" value="1"/>
</dbReference>
<dbReference type="Proteomes" id="UP001144397">
    <property type="component" value="Unassembled WGS sequence"/>
</dbReference>
<reference evidence="5 7" key="2">
    <citation type="submission" date="2023-07" db="EMBL/GenBank/DDBJ databases">
        <title>Genomic Encyclopedia of Type Strains, Phase IV (KMG-IV): sequencing the most valuable type-strain genomes for metagenomic binning, comparative biology and taxonomic classification.</title>
        <authorList>
            <person name="Goeker M."/>
        </authorList>
    </citation>
    <scope>NUCLEOTIDE SEQUENCE [LARGE SCALE GENOMIC DNA]</scope>
    <source>
        <strain evidence="5 7">DSM 338</strain>
    </source>
</reference>
<organism evidence="4 6">
    <name type="scientific">Xanthobacter flavus</name>
    <dbReference type="NCBI Taxonomy" id="281"/>
    <lineage>
        <taxon>Bacteria</taxon>
        <taxon>Pseudomonadati</taxon>
        <taxon>Pseudomonadota</taxon>
        <taxon>Alphaproteobacteria</taxon>
        <taxon>Hyphomicrobiales</taxon>
        <taxon>Xanthobacteraceae</taxon>
        <taxon>Xanthobacter</taxon>
    </lineage>
</organism>
<dbReference type="GeneID" id="95763988"/>
<feature type="transmembrane region" description="Helical" evidence="2">
    <location>
        <begin position="12"/>
        <end position="37"/>
    </location>
</feature>
<evidence type="ECO:0000313" key="4">
    <source>
        <dbReference type="EMBL" id="GLI23530.1"/>
    </source>
</evidence>
<name>A0A9W6CNA6_XANFL</name>
<evidence type="ECO:0000313" key="5">
    <source>
        <dbReference type="EMBL" id="MDR6334450.1"/>
    </source>
</evidence>
<dbReference type="EMBL" id="JAVDPY010000005">
    <property type="protein sequence ID" value="MDR6334450.1"/>
    <property type="molecule type" value="Genomic_DNA"/>
</dbReference>
<keyword evidence="2" id="KW-1133">Transmembrane helix</keyword>
<proteinExistence type="predicted"/>
<dbReference type="InterPro" id="IPR052894">
    <property type="entry name" value="AsmA-related"/>
</dbReference>
<keyword evidence="7" id="KW-1185">Reference proteome</keyword>
<dbReference type="GO" id="GO:0090313">
    <property type="term" value="P:regulation of protein targeting to membrane"/>
    <property type="evidence" value="ECO:0007669"/>
    <property type="project" value="TreeGrafter"/>
</dbReference>
<comment type="caution">
    <text evidence="4">The sequence shown here is derived from an EMBL/GenBank/DDBJ whole genome shotgun (WGS) entry which is preliminary data.</text>
</comment>
<feature type="region of interest" description="Disordered" evidence="1">
    <location>
        <begin position="615"/>
        <end position="639"/>
    </location>
</feature>
<reference evidence="4" key="1">
    <citation type="submission" date="2022-12" db="EMBL/GenBank/DDBJ databases">
        <title>Reference genome sequencing for broad-spectrum identification of bacterial and archaeal isolates by mass spectrometry.</title>
        <authorList>
            <person name="Sekiguchi Y."/>
            <person name="Tourlousse D.M."/>
        </authorList>
    </citation>
    <scope>NUCLEOTIDE SEQUENCE</scope>
    <source>
        <strain evidence="4">301</strain>
    </source>
</reference>
<dbReference type="GO" id="GO:0005886">
    <property type="term" value="C:plasma membrane"/>
    <property type="evidence" value="ECO:0007669"/>
    <property type="project" value="TreeGrafter"/>
</dbReference>
<gene>
    <name evidence="5" type="ORF">GGQ86_002932</name>
    <name evidence="4" type="ORF">XFLAVUS301_32040</name>
</gene>
<accession>A0A9W6CNA6</accession>
<dbReference type="EMBL" id="BSDO01000004">
    <property type="protein sequence ID" value="GLI23530.1"/>
    <property type="molecule type" value="Genomic_DNA"/>
</dbReference>
<sequence>MLRVGQNTRRAGLIAASVLGAGAALLLVAMAVLPFLVPAAELRRVAAQALAGSTGQKVEILGEPSIRLFPSPRVVLGKVSFPLPAGQSLDAENVVTRLDLLQLVAGRVAVNDVIVEHPTLVLTGEGMAPALGIAPVLAATDRPELRIVDGTIAWRSGSGLTRELVSGITASLDRVLDRAGIAVAIQFDWREQPVNATLFIDDITAFMAGTPAPMRVTVATDGAKARFHGRAALGKSPTMDGAVTADADSLRDLFDWAGMEAPTRSGFGPFSLASRLKLEKGEVALTEASVDLDGNRGDGGLLVKVSGPRPLIQGTFAADHITLAPYGAMRLTGGDRQGWDRGAVDLSALGACDLDLRLSAARVDVGDTALSTVAASAVLSAGRLVLAIGEAHGWGGVLRASLTLAPAPPDAATLQAHRSAGAELRLEAEATDVELARALDDIGGFRRIDGTGTLQVDVTGAGRSIQDIAANLQGSAGLTAANGYLNGFDVAQLLQRIERRPLSATSDWRGGRTAFTEISGRIAISDGVGTVEELAMRGPRAQIEMTGSLSIAQRALDLAGHAALPATKGAKTGAIDLPFSVRGPWDEPSIMADPLSLIERSGAALPLLEAVKGRTTAPAAERAMDGGASVADPQQPPAN</sequence>
<evidence type="ECO:0000256" key="1">
    <source>
        <dbReference type="SAM" id="MobiDB-lite"/>
    </source>
</evidence>
<dbReference type="AlphaFoldDB" id="A0A9W6CNA6"/>
<dbReference type="Proteomes" id="UP001245370">
    <property type="component" value="Unassembled WGS sequence"/>
</dbReference>
<feature type="domain" description="AsmA" evidence="3">
    <location>
        <begin position="418"/>
        <end position="531"/>
    </location>
</feature>
<evidence type="ECO:0000256" key="2">
    <source>
        <dbReference type="SAM" id="Phobius"/>
    </source>
</evidence>
<dbReference type="InterPro" id="IPR007844">
    <property type="entry name" value="AsmA"/>
</dbReference>
<dbReference type="Pfam" id="PF05170">
    <property type="entry name" value="AsmA"/>
    <property type="match status" value="1"/>
</dbReference>
<protein>
    <submittedName>
        <fullName evidence="5">AsmA protein</fullName>
    </submittedName>
    <submittedName>
        <fullName evidence="4">Cell envelope biogenesis protein AsmA</fullName>
    </submittedName>
</protein>